<feature type="binding site" evidence="11">
    <location>
        <begin position="29"/>
        <end position="32"/>
    </location>
    <ligand>
        <name>GMP</name>
        <dbReference type="ChEBI" id="CHEBI:58115"/>
    </ligand>
</feature>
<dbReference type="GO" id="GO:0170057">
    <property type="term" value="F:RNA ligase (GTP) activity"/>
    <property type="evidence" value="ECO:0007669"/>
    <property type="project" value="UniProtKB-EC"/>
</dbReference>
<evidence type="ECO:0000313" key="13">
    <source>
        <dbReference type="Proteomes" id="UP000029553"/>
    </source>
</evidence>
<comment type="catalytic activity">
    <reaction evidence="9">
        <text>a 3'-end 3'-phospho-ribonucleotide-RNA + a 5'-end dephospho-ribonucleoside-RNA + GTP = a ribonucleotidyl-ribonucleotide-RNA + GMP + diphosphate</text>
        <dbReference type="Rhea" id="RHEA:68076"/>
        <dbReference type="Rhea" id="RHEA-COMP:10463"/>
        <dbReference type="Rhea" id="RHEA-COMP:13936"/>
        <dbReference type="Rhea" id="RHEA-COMP:17355"/>
        <dbReference type="ChEBI" id="CHEBI:33019"/>
        <dbReference type="ChEBI" id="CHEBI:37565"/>
        <dbReference type="ChEBI" id="CHEBI:58115"/>
        <dbReference type="ChEBI" id="CHEBI:83062"/>
        <dbReference type="ChEBI" id="CHEBI:138284"/>
        <dbReference type="ChEBI" id="CHEBI:173118"/>
        <dbReference type="EC" id="6.5.1.8"/>
    </reaction>
</comment>
<accession>A0A096FMR3</accession>
<dbReference type="Pfam" id="PF01139">
    <property type="entry name" value="RtcB"/>
    <property type="match status" value="1"/>
</dbReference>
<dbReference type="GO" id="GO:0006281">
    <property type="term" value="P:DNA repair"/>
    <property type="evidence" value="ECO:0007669"/>
    <property type="project" value="TreeGrafter"/>
</dbReference>
<dbReference type="Gene3D" id="3.90.1860.10">
    <property type="entry name" value="tRNA-splicing ligase RtcB"/>
    <property type="match status" value="1"/>
</dbReference>
<evidence type="ECO:0000256" key="10">
    <source>
        <dbReference type="PIRSR" id="PIRSR601233-1"/>
    </source>
</evidence>
<dbReference type="GO" id="GO:0030145">
    <property type="term" value="F:manganese ion binding"/>
    <property type="evidence" value="ECO:0007669"/>
    <property type="project" value="TreeGrafter"/>
</dbReference>
<evidence type="ECO:0000256" key="9">
    <source>
        <dbReference type="ARBA" id="ARBA00047746"/>
    </source>
</evidence>
<evidence type="ECO:0000256" key="11">
    <source>
        <dbReference type="PIRSR" id="PIRSR601233-2"/>
    </source>
</evidence>
<dbReference type="InterPro" id="IPR001233">
    <property type="entry name" value="RtcB"/>
</dbReference>
<dbReference type="EC" id="6.5.1.8" evidence="2"/>
<feature type="active site" description="GMP-histidine intermediate" evidence="10">
    <location>
        <position position="29"/>
    </location>
</feature>
<keyword evidence="7 11" id="KW-0342">GTP-binding</keyword>
<evidence type="ECO:0000256" key="7">
    <source>
        <dbReference type="ARBA" id="ARBA00023134"/>
    </source>
</evidence>
<proteinExistence type="predicted"/>
<keyword evidence="6" id="KW-0692">RNA repair</keyword>
<organism evidence="12 13">
    <name type="scientific">Comamonas testosteroni</name>
    <name type="common">Pseudomonas testosteroni</name>
    <dbReference type="NCBI Taxonomy" id="285"/>
    <lineage>
        <taxon>Bacteria</taxon>
        <taxon>Pseudomonadati</taxon>
        <taxon>Pseudomonadota</taxon>
        <taxon>Betaproteobacteria</taxon>
        <taxon>Burkholderiales</taxon>
        <taxon>Comamonadaceae</taxon>
        <taxon>Comamonas</taxon>
    </lineage>
</organism>
<evidence type="ECO:0000313" key="12">
    <source>
        <dbReference type="EMBL" id="KGH31591.1"/>
    </source>
</evidence>
<evidence type="ECO:0000256" key="1">
    <source>
        <dbReference type="ARBA" id="ARBA00001936"/>
    </source>
</evidence>
<dbReference type="PANTHER" id="PTHR43749">
    <property type="entry name" value="RNA-SPLICING LIGASE RTCB"/>
    <property type="match status" value="1"/>
</dbReference>
<evidence type="ECO:0000256" key="8">
    <source>
        <dbReference type="ARBA" id="ARBA00023211"/>
    </source>
</evidence>
<dbReference type="GO" id="GO:0042245">
    <property type="term" value="P:RNA repair"/>
    <property type="evidence" value="ECO:0007669"/>
    <property type="project" value="UniProtKB-KW"/>
</dbReference>
<evidence type="ECO:0000256" key="5">
    <source>
        <dbReference type="ARBA" id="ARBA00022741"/>
    </source>
</evidence>
<dbReference type="Proteomes" id="UP000029553">
    <property type="component" value="Unassembled WGS sequence"/>
</dbReference>
<gene>
    <name evidence="12" type="ORF">P353_04405</name>
</gene>
<evidence type="ECO:0000256" key="4">
    <source>
        <dbReference type="ARBA" id="ARBA00022723"/>
    </source>
</evidence>
<dbReference type="GO" id="GO:0003909">
    <property type="term" value="F:DNA ligase activity"/>
    <property type="evidence" value="ECO:0007669"/>
    <property type="project" value="TreeGrafter"/>
</dbReference>
<dbReference type="GO" id="GO:0006396">
    <property type="term" value="P:RNA processing"/>
    <property type="evidence" value="ECO:0007669"/>
    <property type="project" value="InterPro"/>
</dbReference>
<keyword evidence="4" id="KW-0479">Metal-binding</keyword>
<evidence type="ECO:0000256" key="6">
    <source>
        <dbReference type="ARBA" id="ARBA00022800"/>
    </source>
</evidence>
<keyword evidence="8" id="KW-0464">Manganese</keyword>
<evidence type="ECO:0000256" key="2">
    <source>
        <dbReference type="ARBA" id="ARBA00012726"/>
    </source>
</evidence>
<dbReference type="GO" id="GO:0005525">
    <property type="term" value="F:GTP binding"/>
    <property type="evidence" value="ECO:0007669"/>
    <property type="project" value="UniProtKB-KW"/>
</dbReference>
<keyword evidence="3" id="KW-0436">Ligase</keyword>
<dbReference type="AlphaFoldDB" id="A0A096FMR3"/>
<dbReference type="PANTHER" id="PTHR43749:SF2">
    <property type="entry name" value="RNA-SPLICING LIGASE RTCB"/>
    <property type="match status" value="1"/>
</dbReference>
<sequence length="100" mass="11001">MGIILGSMGACIYIMRGLGNPEIFEGRSHGTGRMRHRTKAKKLCSVADQIKATESVECLKDESVIDEIPMAYKDIDAFMAAQKDLMEVAHTLKQVICVQG</sequence>
<dbReference type="InterPro" id="IPR036025">
    <property type="entry name" value="RtcB-like_sf"/>
</dbReference>
<protein>
    <recommendedName>
        <fullName evidence="2">3'-phosphate/5'-hydroxy nucleic acid ligase</fullName>
        <ecNumber evidence="2">6.5.1.8</ecNumber>
    </recommendedName>
</protein>
<comment type="caution">
    <text evidence="12">The sequence shown here is derived from an EMBL/GenBank/DDBJ whole genome shotgun (WGS) entry which is preliminary data.</text>
</comment>
<comment type="cofactor">
    <cofactor evidence="1">
        <name>Mn(2+)</name>
        <dbReference type="ChEBI" id="CHEBI:29035"/>
    </cofactor>
</comment>
<dbReference type="SUPFAM" id="SSF103365">
    <property type="entry name" value="Hypothetical protein PH1602"/>
    <property type="match status" value="1"/>
</dbReference>
<dbReference type="InterPro" id="IPR052915">
    <property type="entry name" value="RtcB-like"/>
</dbReference>
<name>A0A096FMR3_COMTE</name>
<reference evidence="12 13" key="1">
    <citation type="submission" date="2013-09" db="EMBL/GenBank/DDBJ databases">
        <title>High correlation between genotypes and phenotypes of environmental bacteria Comamonas testosteroni strains.</title>
        <authorList>
            <person name="Liu L."/>
            <person name="Zhu W."/>
            <person name="Xia X."/>
            <person name="Xu B."/>
            <person name="Luo M."/>
            <person name="Wang G."/>
        </authorList>
    </citation>
    <scope>NUCLEOTIDE SEQUENCE [LARGE SCALE GENOMIC DNA]</scope>
    <source>
        <strain evidence="12 13">JL40</strain>
    </source>
</reference>
<evidence type="ECO:0000256" key="3">
    <source>
        <dbReference type="ARBA" id="ARBA00022598"/>
    </source>
</evidence>
<dbReference type="EMBL" id="AWOR01000012">
    <property type="protein sequence ID" value="KGH31591.1"/>
    <property type="molecule type" value="Genomic_DNA"/>
</dbReference>
<keyword evidence="5 11" id="KW-0547">Nucleotide-binding</keyword>